<evidence type="ECO:0000256" key="8">
    <source>
        <dbReference type="ARBA" id="ARBA00023136"/>
    </source>
</evidence>
<evidence type="ECO:0000256" key="15">
    <source>
        <dbReference type="ARBA" id="ARBA00049902"/>
    </source>
</evidence>
<dbReference type="InterPro" id="IPR001182">
    <property type="entry name" value="FtsW/RodA"/>
</dbReference>
<evidence type="ECO:0000256" key="2">
    <source>
        <dbReference type="ARBA" id="ARBA00022676"/>
    </source>
</evidence>
<dbReference type="Pfam" id="PF01098">
    <property type="entry name" value="FTSW_RODA_SPOVE"/>
    <property type="match status" value="1"/>
</dbReference>
<feature type="transmembrane region" description="Helical" evidence="17">
    <location>
        <begin position="177"/>
        <end position="194"/>
    </location>
</feature>
<keyword evidence="6" id="KW-0573">Peptidoglycan synthesis</keyword>
<evidence type="ECO:0000256" key="11">
    <source>
        <dbReference type="ARBA" id="ARBA00038053"/>
    </source>
</evidence>
<keyword evidence="8 17" id="KW-0472">Membrane</keyword>
<name>A0A9D1XD48_9FIRM</name>
<proteinExistence type="inferred from homology"/>
<comment type="similarity">
    <text evidence="11">Belongs to the SEDS family. FtsW subfamily.</text>
</comment>
<dbReference type="Proteomes" id="UP000886890">
    <property type="component" value="Unassembled WGS sequence"/>
</dbReference>
<feature type="transmembrane region" description="Helical" evidence="17">
    <location>
        <begin position="201"/>
        <end position="220"/>
    </location>
</feature>
<dbReference type="GO" id="GO:0005886">
    <property type="term" value="C:plasma membrane"/>
    <property type="evidence" value="ECO:0007669"/>
    <property type="project" value="TreeGrafter"/>
</dbReference>
<evidence type="ECO:0000256" key="3">
    <source>
        <dbReference type="ARBA" id="ARBA00022679"/>
    </source>
</evidence>
<feature type="transmembrane region" description="Helical" evidence="17">
    <location>
        <begin position="363"/>
        <end position="385"/>
    </location>
</feature>
<evidence type="ECO:0000256" key="4">
    <source>
        <dbReference type="ARBA" id="ARBA00022692"/>
    </source>
</evidence>
<accession>A0A9D1XD48</accession>
<evidence type="ECO:0000256" key="9">
    <source>
        <dbReference type="ARBA" id="ARBA00032370"/>
    </source>
</evidence>
<evidence type="ECO:0000256" key="5">
    <source>
        <dbReference type="ARBA" id="ARBA00022960"/>
    </source>
</evidence>
<gene>
    <name evidence="18" type="ORF">H9734_04630</name>
</gene>
<comment type="subcellular location">
    <subcellularLocation>
        <location evidence="1">Membrane</location>
        <topology evidence="1">Multi-pass membrane protein</topology>
    </subcellularLocation>
</comment>
<evidence type="ECO:0000256" key="14">
    <source>
        <dbReference type="ARBA" id="ARBA00044770"/>
    </source>
</evidence>
<dbReference type="GO" id="GO:0009252">
    <property type="term" value="P:peptidoglycan biosynthetic process"/>
    <property type="evidence" value="ECO:0007669"/>
    <property type="project" value="UniProtKB-KW"/>
</dbReference>
<organism evidence="18 19">
    <name type="scientific">Candidatus Fusicatenibacter merdavium</name>
    <dbReference type="NCBI Taxonomy" id="2838600"/>
    <lineage>
        <taxon>Bacteria</taxon>
        <taxon>Bacillati</taxon>
        <taxon>Bacillota</taxon>
        <taxon>Clostridia</taxon>
        <taxon>Lachnospirales</taxon>
        <taxon>Lachnospiraceae</taxon>
        <taxon>Fusicatenibacter</taxon>
    </lineage>
</organism>
<dbReference type="AlphaFoldDB" id="A0A9D1XD48"/>
<evidence type="ECO:0000313" key="18">
    <source>
        <dbReference type="EMBL" id="HIX76867.1"/>
    </source>
</evidence>
<keyword evidence="3" id="KW-0808">Transferase</keyword>
<keyword evidence="4 17" id="KW-0812">Transmembrane</keyword>
<comment type="catalytic activity">
    <reaction evidence="15">
        <text>[GlcNAc-(1-&gt;4)-Mur2Ac(oyl-L-Ala-gamma-D-Glu-L-Lys-D-Ala-D-Ala)](n)-di-trans,octa-cis-undecaprenyl diphosphate + beta-D-GlcNAc-(1-&gt;4)-Mur2Ac(oyl-L-Ala-gamma-D-Glu-L-Lys-D-Ala-D-Ala)-di-trans,octa-cis-undecaprenyl diphosphate = [GlcNAc-(1-&gt;4)-Mur2Ac(oyl-L-Ala-gamma-D-Glu-L-Lys-D-Ala-D-Ala)](n+1)-di-trans,octa-cis-undecaprenyl diphosphate + di-trans,octa-cis-undecaprenyl diphosphate + H(+)</text>
        <dbReference type="Rhea" id="RHEA:23708"/>
        <dbReference type="Rhea" id="RHEA-COMP:9602"/>
        <dbReference type="Rhea" id="RHEA-COMP:9603"/>
        <dbReference type="ChEBI" id="CHEBI:15378"/>
        <dbReference type="ChEBI" id="CHEBI:58405"/>
        <dbReference type="ChEBI" id="CHEBI:60033"/>
        <dbReference type="ChEBI" id="CHEBI:78435"/>
        <dbReference type="EC" id="2.4.99.28"/>
    </reaction>
</comment>
<dbReference type="PANTHER" id="PTHR30474:SF2">
    <property type="entry name" value="PEPTIDOGLYCAN GLYCOSYLTRANSFERASE FTSW-RELATED"/>
    <property type="match status" value="1"/>
</dbReference>
<evidence type="ECO:0000256" key="10">
    <source>
        <dbReference type="ARBA" id="ARBA00033270"/>
    </source>
</evidence>
<sequence>MSKKKTAGGAHRRKRTISYYDYNLLACLILLMSFGLIMLYSASAYEAYTSKNISSNMYFFTHQLRNSVAAVIWMLLLSKVSYHFMAKFAGGLYVAAFVLMALVQSPLGVEEFGARRWLKIGPIQFQPSEIAKIAVILFLPLVILKMGKKYKSWKGQALILAMGAIQAAAAWKLTENLSTGIIIFLITIVIMIVASPKMPKIFFVACGILAAVGIGGMFYLKTHLEILEKMVEKEIGGYQLNRVYEWLAGGSYQIHQGLYAIGSGGFFGKGLGNSVQKLGTIPEAQNDMIFSIVCEELGVFGAVLLLVMFGYLLYRLFVISQNAPDLYGTLVVSGVFGHIAIQVILNVLVVLNMMPATGITLPFISYGGTSLLFLMTELGIALSVADSIRLEAGTGVKAGSEEREKNVLTNT</sequence>
<evidence type="ECO:0000256" key="7">
    <source>
        <dbReference type="ARBA" id="ARBA00022989"/>
    </source>
</evidence>
<evidence type="ECO:0000256" key="16">
    <source>
        <dbReference type="ARBA" id="ARBA00049966"/>
    </source>
</evidence>
<evidence type="ECO:0000256" key="1">
    <source>
        <dbReference type="ARBA" id="ARBA00004141"/>
    </source>
</evidence>
<dbReference type="GO" id="GO:0008955">
    <property type="term" value="F:peptidoglycan glycosyltransferase activity"/>
    <property type="evidence" value="ECO:0007669"/>
    <property type="project" value="UniProtKB-EC"/>
</dbReference>
<reference evidence="18" key="2">
    <citation type="submission" date="2021-04" db="EMBL/GenBank/DDBJ databases">
        <authorList>
            <person name="Gilroy R."/>
        </authorList>
    </citation>
    <scope>NUCLEOTIDE SEQUENCE</scope>
    <source>
        <strain evidence="18">CHK183-1962</strain>
    </source>
</reference>
<feature type="transmembrane region" description="Helical" evidence="17">
    <location>
        <begin position="326"/>
        <end position="351"/>
    </location>
</feature>
<keyword evidence="5" id="KW-0133">Cell shape</keyword>
<feature type="transmembrane region" description="Helical" evidence="17">
    <location>
        <begin position="57"/>
        <end position="77"/>
    </location>
</feature>
<evidence type="ECO:0000313" key="19">
    <source>
        <dbReference type="Proteomes" id="UP000886890"/>
    </source>
</evidence>
<dbReference type="GO" id="GO:0008360">
    <property type="term" value="P:regulation of cell shape"/>
    <property type="evidence" value="ECO:0007669"/>
    <property type="project" value="UniProtKB-KW"/>
</dbReference>
<dbReference type="EC" id="2.4.99.28" evidence="14"/>
<evidence type="ECO:0000256" key="12">
    <source>
        <dbReference type="ARBA" id="ARBA00041185"/>
    </source>
</evidence>
<dbReference type="EMBL" id="DXEK01000075">
    <property type="protein sequence ID" value="HIX76867.1"/>
    <property type="molecule type" value="Genomic_DNA"/>
</dbReference>
<keyword evidence="7 17" id="KW-1133">Transmembrane helix</keyword>
<feature type="transmembrane region" description="Helical" evidence="17">
    <location>
        <begin position="20"/>
        <end position="45"/>
    </location>
</feature>
<comment type="function">
    <text evidence="16">Peptidoglycan polymerase that is essential for cell division.</text>
</comment>
<reference evidence="18" key="1">
    <citation type="journal article" date="2021" name="PeerJ">
        <title>Extensive microbial diversity within the chicken gut microbiome revealed by metagenomics and culture.</title>
        <authorList>
            <person name="Gilroy R."/>
            <person name="Ravi A."/>
            <person name="Getino M."/>
            <person name="Pursley I."/>
            <person name="Horton D.L."/>
            <person name="Alikhan N.F."/>
            <person name="Baker D."/>
            <person name="Gharbi K."/>
            <person name="Hall N."/>
            <person name="Watson M."/>
            <person name="Adriaenssens E.M."/>
            <person name="Foster-Nyarko E."/>
            <person name="Jarju S."/>
            <person name="Secka A."/>
            <person name="Antonio M."/>
            <person name="Oren A."/>
            <person name="Chaudhuri R.R."/>
            <person name="La Ragione R."/>
            <person name="Hildebrand F."/>
            <person name="Pallen M.J."/>
        </authorList>
    </citation>
    <scope>NUCLEOTIDE SEQUENCE</scope>
    <source>
        <strain evidence="18">CHK183-1962</strain>
    </source>
</reference>
<keyword evidence="2" id="KW-0328">Glycosyltransferase</keyword>
<dbReference type="GO" id="GO:0015648">
    <property type="term" value="F:lipid-linked peptidoglycan transporter activity"/>
    <property type="evidence" value="ECO:0007669"/>
    <property type="project" value="TreeGrafter"/>
</dbReference>
<dbReference type="GO" id="GO:0032153">
    <property type="term" value="C:cell division site"/>
    <property type="evidence" value="ECO:0007669"/>
    <property type="project" value="TreeGrafter"/>
</dbReference>
<comment type="caution">
    <text evidence="18">The sequence shown here is derived from an EMBL/GenBank/DDBJ whole genome shotgun (WGS) entry which is preliminary data.</text>
</comment>
<evidence type="ECO:0000256" key="6">
    <source>
        <dbReference type="ARBA" id="ARBA00022984"/>
    </source>
</evidence>
<dbReference type="GO" id="GO:0051301">
    <property type="term" value="P:cell division"/>
    <property type="evidence" value="ECO:0007669"/>
    <property type="project" value="InterPro"/>
</dbReference>
<evidence type="ECO:0000256" key="13">
    <source>
        <dbReference type="ARBA" id="ARBA00041418"/>
    </source>
</evidence>
<feature type="transmembrane region" description="Helical" evidence="17">
    <location>
        <begin position="288"/>
        <end position="314"/>
    </location>
</feature>
<feature type="transmembrane region" description="Helical" evidence="17">
    <location>
        <begin position="123"/>
        <end position="143"/>
    </location>
</feature>
<dbReference type="PANTHER" id="PTHR30474">
    <property type="entry name" value="CELL CYCLE PROTEIN"/>
    <property type="match status" value="1"/>
</dbReference>
<feature type="transmembrane region" description="Helical" evidence="17">
    <location>
        <begin position="84"/>
        <end position="103"/>
    </location>
</feature>
<evidence type="ECO:0000256" key="17">
    <source>
        <dbReference type="SAM" id="Phobius"/>
    </source>
</evidence>
<protein>
    <recommendedName>
        <fullName evidence="12">Probable peptidoglycan glycosyltransferase FtsW</fullName>
        <ecNumber evidence="14">2.4.99.28</ecNumber>
    </recommendedName>
    <alternativeName>
        <fullName evidence="13">Cell division protein FtsW</fullName>
    </alternativeName>
    <alternativeName>
        <fullName evidence="10">Cell wall polymerase</fullName>
    </alternativeName>
    <alternativeName>
        <fullName evidence="9">Peptidoglycan polymerase</fullName>
    </alternativeName>
</protein>